<keyword evidence="6" id="KW-0804">Transcription</keyword>
<feature type="compositionally biased region" description="Basic and acidic residues" evidence="8">
    <location>
        <begin position="87"/>
        <end position="102"/>
    </location>
</feature>
<proteinExistence type="predicted"/>
<name>A0A9P9K780_FUSSL</name>
<dbReference type="InterPro" id="IPR051615">
    <property type="entry name" value="Transcr_Regulatory_Elem"/>
</dbReference>
<organism evidence="10 11">
    <name type="scientific">Fusarium solani</name>
    <name type="common">Filamentous fungus</name>
    <dbReference type="NCBI Taxonomy" id="169388"/>
    <lineage>
        <taxon>Eukaryota</taxon>
        <taxon>Fungi</taxon>
        <taxon>Dikarya</taxon>
        <taxon>Ascomycota</taxon>
        <taxon>Pezizomycotina</taxon>
        <taxon>Sordariomycetes</taxon>
        <taxon>Hypocreomycetidae</taxon>
        <taxon>Hypocreales</taxon>
        <taxon>Nectriaceae</taxon>
        <taxon>Fusarium</taxon>
        <taxon>Fusarium solani species complex</taxon>
    </lineage>
</organism>
<evidence type="ECO:0000256" key="7">
    <source>
        <dbReference type="ARBA" id="ARBA00023242"/>
    </source>
</evidence>
<comment type="subcellular location">
    <subcellularLocation>
        <location evidence="1">Nucleus</location>
    </subcellularLocation>
</comment>
<keyword evidence="11" id="KW-1185">Reference proteome</keyword>
<dbReference type="PANTHER" id="PTHR31313:SF86">
    <property type="entry name" value="ZN(2)-C6 FUNGAL-TYPE DOMAIN-CONTAINING PROTEIN"/>
    <property type="match status" value="1"/>
</dbReference>
<feature type="domain" description="Zn(2)-C6 fungal-type" evidence="9">
    <location>
        <begin position="28"/>
        <end position="58"/>
    </location>
</feature>
<evidence type="ECO:0000256" key="4">
    <source>
        <dbReference type="ARBA" id="ARBA00023015"/>
    </source>
</evidence>
<keyword evidence="7" id="KW-0539">Nucleus</keyword>
<protein>
    <submittedName>
        <fullName evidence="10">Fungal-specific transcription factor domain-containing protein</fullName>
    </submittedName>
</protein>
<feature type="region of interest" description="Disordered" evidence="8">
    <location>
        <begin position="1"/>
        <end position="25"/>
    </location>
</feature>
<evidence type="ECO:0000256" key="8">
    <source>
        <dbReference type="SAM" id="MobiDB-lite"/>
    </source>
</evidence>
<dbReference type="InterPro" id="IPR036864">
    <property type="entry name" value="Zn2-C6_fun-type_DNA-bd_sf"/>
</dbReference>
<evidence type="ECO:0000256" key="5">
    <source>
        <dbReference type="ARBA" id="ARBA00023125"/>
    </source>
</evidence>
<dbReference type="GO" id="GO:0000981">
    <property type="term" value="F:DNA-binding transcription factor activity, RNA polymerase II-specific"/>
    <property type="evidence" value="ECO:0007669"/>
    <property type="project" value="InterPro"/>
</dbReference>
<accession>A0A9P9K780</accession>
<comment type="caution">
    <text evidence="10">The sequence shown here is derived from an EMBL/GenBank/DDBJ whole genome shotgun (WGS) entry which is preliminary data.</text>
</comment>
<dbReference type="PROSITE" id="PS50048">
    <property type="entry name" value="ZN2_CY6_FUNGAL_2"/>
    <property type="match status" value="1"/>
</dbReference>
<dbReference type="EMBL" id="JAGTJS010000016">
    <property type="protein sequence ID" value="KAH7246896.1"/>
    <property type="molecule type" value="Genomic_DNA"/>
</dbReference>
<dbReference type="AlphaFoldDB" id="A0A9P9K780"/>
<evidence type="ECO:0000256" key="3">
    <source>
        <dbReference type="ARBA" id="ARBA00022833"/>
    </source>
</evidence>
<dbReference type="GO" id="GO:0003677">
    <property type="term" value="F:DNA binding"/>
    <property type="evidence" value="ECO:0007669"/>
    <property type="project" value="UniProtKB-KW"/>
</dbReference>
<dbReference type="SMART" id="SM00066">
    <property type="entry name" value="GAL4"/>
    <property type="match status" value="1"/>
</dbReference>
<feature type="compositionally biased region" description="Polar residues" evidence="8">
    <location>
        <begin position="132"/>
        <end position="144"/>
    </location>
</feature>
<evidence type="ECO:0000313" key="11">
    <source>
        <dbReference type="Proteomes" id="UP000736672"/>
    </source>
</evidence>
<dbReference type="GO" id="GO:0008270">
    <property type="term" value="F:zinc ion binding"/>
    <property type="evidence" value="ECO:0007669"/>
    <property type="project" value="InterPro"/>
</dbReference>
<dbReference type="CDD" id="cd00067">
    <property type="entry name" value="GAL4"/>
    <property type="match status" value="1"/>
</dbReference>
<keyword evidence="5" id="KW-0238">DNA-binding</keyword>
<dbReference type="SUPFAM" id="SSF57701">
    <property type="entry name" value="Zn2/Cys6 DNA-binding domain"/>
    <property type="match status" value="1"/>
</dbReference>
<sequence length="775" mass="87171">MESAFASPESQKRPNQRRTSPKDDSCRTCRICRQKKVKCDGQRPKCGACCRKGDECVYLQDARRTAIRIRKEDVRALQRQVEELKEQMRQKDLQASSHEVDSLYRANSSQRQPLPIQQYLIDDVGPSRAFTPATSSHPPTSVRSLLSEDTPPSSHRGPPSQSPVLTSSAAAAVLASLDRGAELIAENPLLSPEPTQGSEDNDGDGFQLYGATSLLHDQSSRTLLTDRQREGSQGRVISKDAVRDRLVSYAALRRQEEVALYSSPSITSKIDFDGVPMDTALHLLDLHWNRQHLSYLLTYRSAIMDSLIHNGPYVNKLLLNAIYFQSSLYSDRTSLLRQDPQDPQTMGMAFYERFKSLLVDHIDKPTIPTVVALLTCGACLVPRGKQSAGWVFCGIAYRMMTDLGCHLDIKPTSQAGQGFNLTPIDVEMRKRIYWAAYVGDKLQSLFLGRPPAIHETLGGVSEEFLDTYEEMEEWRPYVDPEARPFDSSAPAYRGRPCYAISTFRCLLQLCRIISRIIDAFYTTDNTGLLKQSVESVTASLIQKRQEVREQLHQFRESIPSWLQFEPGVDPTPPPHQITPHALYWASVILTELPFTNRGRTAFAHEHSPFQPSAQDESRKKCIEAALHIWKLVEAYKKTFTLRRAQYGISYATYCAVLVILEHTDQHCDDYIECIRFFWQALLEFQRGCNYGLKRPLRLLKSLMSRIEKVTKNINTDATATTGCPDLSAFQADMASLFGTDQAGDAWSGPWVAQDGLAADNTLFGIADDSLLGAYM</sequence>
<keyword evidence="3" id="KW-0862">Zinc</keyword>
<dbReference type="Gene3D" id="4.10.240.10">
    <property type="entry name" value="Zn(2)-C6 fungal-type DNA-binding domain"/>
    <property type="match status" value="1"/>
</dbReference>
<dbReference type="Pfam" id="PF00172">
    <property type="entry name" value="Zn_clus"/>
    <property type="match status" value="1"/>
</dbReference>
<evidence type="ECO:0000313" key="10">
    <source>
        <dbReference type="EMBL" id="KAH7246896.1"/>
    </source>
</evidence>
<gene>
    <name evidence="10" type="ORF">B0J15DRAFT_468968</name>
</gene>
<dbReference type="CDD" id="cd12148">
    <property type="entry name" value="fungal_TF_MHR"/>
    <property type="match status" value="1"/>
</dbReference>
<dbReference type="SMART" id="SM00906">
    <property type="entry name" value="Fungal_trans"/>
    <property type="match status" value="1"/>
</dbReference>
<dbReference type="OrthoDB" id="4161332at2759"/>
<dbReference type="GO" id="GO:0006351">
    <property type="term" value="P:DNA-templated transcription"/>
    <property type="evidence" value="ECO:0007669"/>
    <property type="project" value="InterPro"/>
</dbReference>
<dbReference type="PANTHER" id="PTHR31313">
    <property type="entry name" value="TY1 ENHANCER ACTIVATOR"/>
    <property type="match status" value="1"/>
</dbReference>
<evidence type="ECO:0000256" key="1">
    <source>
        <dbReference type="ARBA" id="ARBA00004123"/>
    </source>
</evidence>
<dbReference type="Pfam" id="PF04082">
    <property type="entry name" value="Fungal_trans"/>
    <property type="match status" value="1"/>
</dbReference>
<dbReference type="Proteomes" id="UP000736672">
    <property type="component" value="Unassembled WGS sequence"/>
</dbReference>
<feature type="region of interest" description="Disordered" evidence="8">
    <location>
        <begin position="188"/>
        <end position="208"/>
    </location>
</feature>
<keyword evidence="2" id="KW-0479">Metal-binding</keyword>
<evidence type="ECO:0000256" key="2">
    <source>
        <dbReference type="ARBA" id="ARBA00022723"/>
    </source>
</evidence>
<evidence type="ECO:0000259" key="9">
    <source>
        <dbReference type="PROSITE" id="PS50048"/>
    </source>
</evidence>
<dbReference type="InterPro" id="IPR007219">
    <property type="entry name" value="XnlR_reg_dom"/>
</dbReference>
<dbReference type="PROSITE" id="PS00463">
    <property type="entry name" value="ZN2_CY6_FUNGAL_1"/>
    <property type="match status" value="1"/>
</dbReference>
<dbReference type="InterPro" id="IPR001138">
    <property type="entry name" value="Zn2Cys6_DnaBD"/>
</dbReference>
<reference evidence="10" key="1">
    <citation type="journal article" date="2021" name="Nat. Commun.">
        <title>Genetic determinants of endophytism in the Arabidopsis root mycobiome.</title>
        <authorList>
            <person name="Mesny F."/>
            <person name="Miyauchi S."/>
            <person name="Thiergart T."/>
            <person name="Pickel B."/>
            <person name="Atanasova L."/>
            <person name="Karlsson M."/>
            <person name="Huettel B."/>
            <person name="Barry K.W."/>
            <person name="Haridas S."/>
            <person name="Chen C."/>
            <person name="Bauer D."/>
            <person name="Andreopoulos W."/>
            <person name="Pangilinan J."/>
            <person name="LaButti K."/>
            <person name="Riley R."/>
            <person name="Lipzen A."/>
            <person name="Clum A."/>
            <person name="Drula E."/>
            <person name="Henrissat B."/>
            <person name="Kohler A."/>
            <person name="Grigoriev I.V."/>
            <person name="Martin F.M."/>
            <person name="Hacquard S."/>
        </authorList>
    </citation>
    <scope>NUCLEOTIDE SEQUENCE</scope>
    <source>
        <strain evidence="10">FSSC 5 MPI-SDFR-AT-0091</strain>
    </source>
</reference>
<evidence type="ECO:0000256" key="6">
    <source>
        <dbReference type="ARBA" id="ARBA00023163"/>
    </source>
</evidence>
<feature type="region of interest" description="Disordered" evidence="8">
    <location>
        <begin position="87"/>
        <end position="167"/>
    </location>
</feature>
<dbReference type="GO" id="GO:0005634">
    <property type="term" value="C:nucleus"/>
    <property type="evidence" value="ECO:0007669"/>
    <property type="project" value="UniProtKB-SubCell"/>
</dbReference>
<keyword evidence="4" id="KW-0805">Transcription regulation</keyword>